<name>Q7RBH3_PLAYO</name>
<proteinExistence type="predicted"/>
<dbReference type="InParanoid" id="Q7RBH3"/>
<reference evidence="1 2" key="1">
    <citation type="journal article" date="2002" name="Nature">
        <title>Genome sequence and comparative analysis of the model rodent malaria parasite Plasmodium yoelii yoelii.</title>
        <authorList>
            <person name="Carlton J.M."/>
            <person name="Angiuoli S.V."/>
            <person name="Suh B.B."/>
            <person name="Kooij T.W."/>
            <person name="Pertea M."/>
            <person name="Silva J.C."/>
            <person name="Ermolaeva M.D."/>
            <person name="Allen J.E."/>
            <person name="Selengut J.D."/>
            <person name="Koo H.L."/>
            <person name="Peterson J.D."/>
            <person name="Pop M."/>
            <person name="Kosack D.S."/>
            <person name="Shumway M.F."/>
            <person name="Bidwell S.L."/>
            <person name="Shallom S.J."/>
            <person name="van Aken S.E."/>
            <person name="Riedmuller S.B."/>
            <person name="Feldblyum T.V."/>
            <person name="Cho J.K."/>
            <person name="Quackenbush J."/>
            <person name="Sedegah M."/>
            <person name="Shoaibi A."/>
            <person name="Cummings L.M."/>
            <person name="Florens L."/>
            <person name="Yates J.R."/>
            <person name="Raine J.D."/>
            <person name="Sinden R.E."/>
            <person name="Harris M.A."/>
            <person name="Cunningham D.A."/>
            <person name="Preiser P.R."/>
            <person name="Bergman L.W."/>
            <person name="Vaidya A.B."/>
            <person name="van Lin L.H."/>
            <person name="Janse C.J."/>
            <person name="Waters A.P."/>
            <person name="Smith H.O."/>
            <person name="White O.R."/>
            <person name="Salzberg S.L."/>
            <person name="Venter J.C."/>
            <person name="Fraser C.M."/>
            <person name="Hoffman S.L."/>
            <person name="Gardner M.J."/>
            <person name="Carucci D.J."/>
        </authorList>
    </citation>
    <scope>NUCLEOTIDE SEQUENCE [LARGE SCALE GENOMIC DNA]</scope>
    <source>
        <strain evidence="1 2">17XNL</strain>
    </source>
</reference>
<organism evidence="1 2">
    <name type="scientific">Plasmodium yoelii yoelii</name>
    <dbReference type="NCBI Taxonomy" id="73239"/>
    <lineage>
        <taxon>Eukaryota</taxon>
        <taxon>Sar</taxon>
        <taxon>Alveolata</taxon>
        <taxon>Apicomplexa</taxon>
        <taxon>Aconoidasida</taxon>
        <taxon>Haemosporida</taxon>
        <taxon>Plasmodiidae</taxon>
        <taxon>Plasmodium</taxon>
        <taxon>Plasmodium (Vinckeia)</taxon>
    </lineage>
</organism>
<accession>Q7RBH3</accession>
<dbReference type="Proteomes" id="UP000008553">
    <property type="component" value="Unassembled WGS sequence"/>
</dbReference>
<protein>
    <submittedName>
        <fullName evidence="1">Uncharacterized protein</fullName>
    </submittedName>
</protein>
<gene>
    <name evidence="1" type="ORF">PY06170</name>
</gene>
<keyword evidence="2" id="KW-1185">Reference proteome</keyword>
<comment type="caution">
    <text evidence="1">The sequence shown here is derived from an EMBL/GenBank/DDBJ whole genome shotgun (WGS) entry which is preliminary data.</text>
</comment>
<evidence type="ECO:0000313" key="2">
    <source>
        <dbReference type="Proteomes" id="UP000008553"/>
    </source>
</evidence>
<dbReference type="PaxDb" id="73239-Q7RBH3"/>
<sequence>IMLCCRISIDIYESIFYNYLLYIGNMFN</sequence>
<dbReference type="AlphaFoldDB" id="Q7RBH3"/>
<dbReference type="EMBL" id="AABL01002059">
    <property type="protein sequence ID" value="EAA18331.1"/>
    <property type="molecule type" value="Genomic_DNA"/>
</dbReference>
<feature type="non-terminal residue" evidence="1">
    <location>
        <position position="1"/>
    </location>
</feature>
<evidence type="ECO:0000313" key="1">
    <source>
        <dbReference type="EMBL" id="EAA18331.1"/>
    </source>
</evidence>